<comment type="caution">
    <text evidence="2">The sequence shown here is derived from an EMBL/GenBank/DDBJ whole genome shotgun (WGS) entry which is preliminary data.</text>
</comment>
<reference evidence="2 3" key="1">
    <citation type="submission" date="2024-09" db="EMBL/GenBank/DDBJ databases">
        <authorList>
            <person name="Sun Q."/>
            <person name="Mori K."/>
        </authorList>
    </citation>
    <scope>NUCLEOTIDE SEQUENCE [LARGE SCALE GENOMIC DNA]</scope>
    <source>
        <strain evidence="2 3">JCM 3143</strain>
    </source>
</reference>
<sequence length="240" mass="26019">MSAWLDAWNGDQSLYVNDRHRRCHYSAMAEEIIALLPPGARRVLDYGPGEALSAGRVAEACEEVILCEAADTMRAALAGRYAGHPGVTVIGPDGLARLADRSVDLVVVHSVVQYLSADELDVLLREAHRLLAPCGRLVLSDLVPPGAGLLSDAVELLRFGFRSGFLVAAVVSLARTAFSPYSRARRRRGLTRLSERQMAGLARQARLTGRRLPANLGNNRTRWAFLAHRADTTAGAGRVE</sequence>
<dbReference type="EMBL" id="JBHMBW010000019">
    <property type="protein sequence ID" value="MFB9625803.1"/>
    <property type="molecule type" value="Genomic_DNA"/>
</dbReference>
<keyword evidence="3" id="KW-1185">Reference proteome</keyword>
<feature type="domain" description="Methyltransferase type 11" evidence="1">
    <location>
        <begin position="44"/>
        <end position="139"/>
    </location>
</feature>
<organism evidence="2 3">
    <name type="scientific">Nonomuraea helvata</name>
    <dbReference type="NCBI Taxonomy" id="37484"/>
    <lineage>
        <taxon>Bacteria</taxon>
        <taxon>Bacillati</taxon>
        <taxon>Actinomycetota</taxon>
        <taxon>Actinomycetes</taxon>
        <taxon>Streptosporangiales</taxon>
        <taxon>Streptosporangiaceae</taxon>
        <taxon>Nonomuraea</taxon>
    </lineage>
</organism>
<dbReference type="Pfam" id="PF08241">
    <property type="entry name" value="Methyltransf_11"/>
    <property type="match status" value="1"/>
</dbReference>
<dbReference type="GO" id="GO:0008168">
    <property type="term" value="F:methyltransferase activity"/>
    <property type="evidence" value="ECO:0007669"/>
    <property type="project" value="UniProtKB-KW"/>
</dbReference>
<name>A0ABV5S4V3_9ACTN</name>
<proteinExistence type="predicted"/>
<keyword evidence="2" id="KW-0808">Transferase</keyword>
<dbReference type="InterPro" id="IPR013216">
    <property type="entry name" value="Methyltransf_11"/>
</dbReference>
<evidence type="ECO:0000313" key="3">
    <source>
        <dbReference type="Proteomes" id="UP001589532"/>
    </source>
</evidence>
<dbReference type="Gene3D" id="3.40.50.150">
    <property type="entry name" value="Vaccinia Virus protein VP39"/>
    <property type="match status" value="1"/>
</dbReference>
<dbReference type="RefSeq" id="WP_344984352.1">
    <property type="nucleotide sequence ID" value="NZ_BAAAXV010000001.1"/>
</dbReference>
<evidence type="ECO:0000313" key="2">
    <source>
        <dbReference type="EMBL" id="MFB9625803.1"/>
    </source>
</evidence>
<gene>
    <name evidence="2" type="ORF">ACFFSA_22190</name>
</gene>
<keyword evidence="2" id="KW-0489">Methyltransferase</keyword>
<dbReference type="GO" id="GO:0032259">
    <property type="term" value="P:methylation"/>
    <property type="evidence" value="ECO:0007669"/>
    <property type="project" value="UniProtKB-KW"/>
</dbReference>
<protein>
    <submittedName>
        <fullName evidence="2">Class I SAM-dependent methyltransferase</fullName>
        <ecNumber evidence="2">2.1.1.-</ecNumber>
    </submittedName>
</protein>
<accession>A0ABV5S4V3</accession>
<dbReference type="EC" id="2.1.1.-" evidence="2"/>
<dbReference type="SUPFAM" id="SSF53335">
    <property type="entry name" value="S-adenosyl-L-methionine-dependent methyltransferases"/>
    <property type="match status" value="1"/>
</dbReference>
<evidence type="ECO:0000259" key="1">
    <source>
        <dbReference type="Pfam" id="PF08241"/>
    </source>
</evidence>
<dbReference type="Proteomes" id="UP001589532">
    <property type="component" value="Unassembled WGS sequence"/>
</dbReference>
<dbReference type="InterPro" id="IPR029063">
    <property type="entry name" value="SAM-dependent_MTases_sf"/>
</dbReference>